<reference evidence="1 2" key="1">
    <citation type="submission" date="2019-03" db="EMBL/GenBank/DDBJ databases">
        <title>Dyadobacter AR-3-6 sp. nov., isolated from arctic soil.</title>
        <authorList>
            <person name="Chaudhary D.K."/>
        </authorList>
    </citation>
    <scope>NUCLEOTIDE SEQUENCE [LARGE SCALE GENOMIC DNA]</scope>
    <source>
        <strain evidence="1 2">AR-3-6</strain>
    </source>
</reference>
<keyword evidence="2" id="KW-1185">Reference proteome</keyword>
<accession>A0A4R5DPQ9</accession>
<organism evidence="1 2">
    <name type="scientific">Dyadobacter psychrotolerans</name>
    <dbReference type="NCBI Taxonomy" id="2541721"/>
    <lineage>
        <taxon>Bacteria</taxon>
        <taxon>Pseudomonadati</taxon>
        <taxon>Bacteroidota</taxon>
        <taxon>Cytophagia</taxon>
        <taxon>Cytophagales</taxon>
        <taxon>Spirosomataceae</taxon>
        <taxon>Dyadobacter</taxon>
    </lineage>
</organism>
<evidence type="ECO:0000313" key="2">
    <source>
        <dbReference type="Proteomes" id="UP000294850"/>
    </source>
</evidence>
<dbReference type="RefSeq" id="WP_131957860.1">
    <property type="nucleotide sequence ID" value="NZ_SMFL01000003.1"/>
</dbReference>
<name>A0A4R5DPQ9_9BACT</name>
<dbReference type="PANTHER" id="PTHR41368:SF1">
    <property type="entry name" value="PROTEIN YGHO"/>
    <property type="match status" value="1"/>
</dbReference>
<dbReference type="PANTHER" id="PTHR41368">
    <property type="entry name" value="PROTEIN YGHO"/>
    <property type="match status" value="1"/>
</dbReference>
<dbReference type="EMBL" id="SMFL01000003">
    <property type="protein sequence ID" value="TDE16326.1"/>
    <property type="molecule type" value="Genomic_DNA"/>
</dbReference>
<protein>
    <recommendedName>
        <fullName evidence="3">GNAT family N-acetyltransferase</fullName>
    </recommendedName>
</protein>
<dbReference type="InterPro" id="IPR039968">
    <property type="entry name" value="BcerS-like"/>
</dbReference>
<dbReference type="Proteomes" id="UP000294850">
    <property type="component" value="Unassembled WGS sequence"/>
</dbReference>
<proteinExistence type="predicted"/>
<comment type="caution">
    <text evidence="1">The sequence shown here is derived from an EMBL/GenBank/DDBJ whole genome shotgun (WGS) entry which is preliminary data.</text>
</comment>
<gene>
    <name evidence="1" type="ORF">E0F88_08745</name>
</gene>
<dbReference type="SUPFAM" id="SSF55729">
    <property type="entry name" value="Acyl-CoA N-acyltransferases (Nat)"/>
    <property type="match status" value="1"/>
</dbReference>
<dbReference type="InterPro" id="IPR016181">
    <property type="entry name" value="Acyl_CoA_acyltransferase"/>
</dbReference>
<evidence type="ECO:0008006" key="3">
    <source>
        <dbReference type="Google" id="ProtNLM"/>
    </source>
</evidence>
<sequence>MMEIIQTNPGQSNFRHFIDLPKSIYNKDDISFKSQEAIPEEFLTCCYLLFDNGKPVARASIYDNPLLQYNHQHVLTIGNYECMDNPLYAAEILSHIQSEARTLNAPDLIGPMNGSTWENYRFGVSNENPLFFTEQLHPFFYNDHFMDAGFEPIAHYFSNIDKSFKFDKPEILKREEEFHREGVVIRPIDLFRFEDEIARIYDFNTVAFRTNFFYTPITKDAFIAKYIHTKKYIDPEFTLLAEDKSQNVIGYYFCVNDFFNTKKKSLIVKTLARHPDPKWSGLGHVIGNIIYRKAAALGYSSAIHPFIYQRGTSTRLSENFSGVNYKNYVLYGKQII</sequence>
<dbReference type="OrthoDB" id="62581at2"/>
<dbReference type="AlphaFoldDB" id="A0A4R5DPQ9"/>
<evidence type="ECO:0000313" key="1">
    <source>
        <dbReference type="EMBL" id="TDE16326.1"/>
    </source>
</evidence>